<dbReference type="Proteomes" id="UP000185604">
    <property type="component" value="Unassembled WGS sequence"/>
</dbReference>
<dbReference type="AlphaFoldDB" id="A0A7Z0WX58"/>
<dbReference type="EMBL" id="LKPO01000019">
    <property type="protein sequence ID" value="OLF91267.1"/>
    <property type="molecule type" value="Genomic_DNA"/>
</dbReference>
<organism evidence="1 2">
    <name type="scientific">Bacillus paralicheniformis</name>
    <dbReference type="NCBI Taxonomy" id="1648923"/>
    <lineage>
        <taxon>Bacteria</taxon>
        <taxon>Bacillati</taxon>
        <taxon>Bacillota</taxon>
        <taxon>Bacilli</taxon>
        <taxon>Bacillales</taxon>
        <taxon>Bacillaceae</taxon>
        <taxon>Bacillus</taxon>
    </lineage>
</organism>
<name>A0A7Z0WX58_9BACI</name>
<evidence type="ECO:0000313" key="2">
    <source>
        <dbReference type="Proteomes" id="UP000185604"/>
    </source>
</evidence>
<proteinExistence type="predicted"/>
<accession>A0A7Z0WX58</accession>
<sequence length="51" mass="5957">MKKKTQREIAKELGISRSPESEKRALMKIFHGFFRAEKEESLEKVIPQKPA</sequence>
<comment type="caution">
    <text evidence="1">The sequence shown here is derived from an EMBL/GenBank/DDBJ whole genome shotgun (WGS) entry which is preliminary data.</text>
</comment>
<evidence type="ECO:0000313" key="1">
    <source>
        <dbReference type="EMBL" id="OLF91267.1"/>
    </source>
</evidence>
<gene>
    <name evidence="1" type="ORF">B4121_2745</name>
</gene>
<reference evidence="1 2" key="1">
    <citation type="journal article" date="2016" name="Front. Microbiol.">
        <title>High-Level Heat Resistance of Spores of Bacillus amyloliquefaciens and Bacillus licheniformis Results from the Presence of a spoVA Operon in a Tn1546 Transposon.</title>
        <authorList>
            <person name="Berendsen E.M."/>
            <person name="Koning R.A."/>
            <person name="Boekhorst J."/>
            <person name="de Jong A."/>
            <person name="Kuipers O.P."/>
            <person name="Wells-Bennik M.H."/>
        </authorList>
    </citation>
    <scope>NUCLEOTIDE SEQUENCE [LARGE SCALE GENOMIC DNA]</scope>
    <source>
        <strain evidence="1 2">B4121</strain>
    </source>
</reference>
<protein>
    <submittedName>
        <fullName evidence="1">RNA polymerase sporulation specific sigma factor SigK</fullName>
    </submittedName>
</protein>